<dbReference type="NCBIfam" id="TIGR00409">
    <property type="entry name" value="proS_fam_II"/>
    <property type="match status" value="1"/>
</dbReference>
<dbReference type="Pfam" id="PF03129">
    <property type="entry name" value="HGTP_anticodon"/>
    <property type="match status" value="1"/>
</dbReference>
<evidence type="ECO:0000256" key="5">
    <source>
        <dbReference type="ARBA" id="ARBA00022741"/>
    </source>
</evidence>
<evidence type="ECO:0000256" key="11">
    <source>
        <dbReference type="ARBA" id="ARBA00060755"/>
    </source>
</evidence>
<dbReference type="InterPro" id="IPR036754">
    <property type="entry name" value="YbaK/aa-tRNA-synt-asso_dom_sf"/>
</dbReference>
<dbReference type="STRING" id="926561.GCA_000379025_03019"/>
<evidence type="ECO:0000313" key="15">
    <source>
        <dbReference type="Proteomes" id="UP000295832"/>
    </source>
</evidence>
<dbReference type="InterPro" id="IPR050062">
    <property type="entry name" value="Pro-tRNA_synthetase"/>
</dbReference>
<dbReference type="Proteomes" id="UP000295832">
    <property type="component" value="Unassembled WGS sequence"/>
</dbReference>
<dbReference type="InterPro" id="IPR002314">
    <property type="entry name" value="aa-tRNA-synt_IIb"/>
</dbReference>
<dbReference type="FunFam" id="3.30.930.10:FF:000065">
    <property type="entry name" value="Proline--tRNA ligase"/>
    <property type="match status" value="1"/>
</dbReference>
<dbReference type="SUPFAM" id="SSF52954">
    <property type="entry name" value="Class II aaRS ABD-related"/>
    <property type="match status" value="1"/>
</dbReference>
<organism evidence="14 15">
    <name type="scientific">Orenia marismortui</name>
    <dbReference type="NCBI Taxonomy" id="46469"/>
    <lineage>
        <taxon>Bacteria</taxon>
        <taxon>Bacillati</taxon>
        <taxon>Bacillota</taxon>
        <taxon>Clostridia</taxon>
        <taxon>Halanaerobiales</taxon>
        <taxon>Halobacteroidaceae</taxon>
        <taxon>Orenia</taxon>
    </lineage>
</organism>
<dbReference type="Pfam" id="PF00587">
    <property type="entry name" value="tRNA-synt_2b"/>
    <property type="match status" value="1"/>
</dbReference>
<dbReference type="InterPro" id="IPR004500">
    <property type="entry name" value="Pro-tRNA-synth_IIa_bac-type"/>
</dbReference>
<protein>
    <recommendedName>
        <fullName evidence="12">Proline--tRNA ligase</fullName>
        <ecNumber evidence="12">6.1.1.15</ecNumber>
    </recommendedName>
    <alternativeName>
        <fullName evidence="12">Prolyl-tRNA synthetase</fullName>
        <shortName evidence="12">ProRS</shortName>
    </alternativeName>
</protein>
<evidence type="ECO:0000256" key="1">
    <source>
        <dbReference type="ARBA" id="ARBA00004496"/>
    </source>
</evidence>
<dbReference type="SUPFAM" id="SSF55826">
    <property type="entry name" value="YbaK/ProRS associated domain"/>
    <property type="match status" value="1"/>
</dbReference>
<evidence type="ECO:0000256" key="4">
    <source>
        <dbReference type="ARBA" id="ARBA00022598"/>
    </source>
</evidence>
<dbReference type="Gene3D" id="3.30.930.10">
    <property type="entry name" value="Bira Bifunctional Protein, Domain 2"/>
    <property type="match status" value="2"/>
</dbReference>
<dbReference type="Pfam" id="PF04073">
    <property type="entry name" value="tRNA_edit"/>
    <property type="match status" value="1"/>
</dbReference>
<comment type="function">
    <text evidence="10 12">Catalyzes the attachment of proline to tRNA(Pro) in a two-step reaction: proline is first activated by ATP to form Pro-AMP and then transferred to the acceptor end of tRNA(Pro). As ProRS can inadvertently accommodate and process non-cognate amino acids such as alanine and cysteine, to avoid such errors it has two additional distinct editing activities against alanine. One activity is designated as 'pretransfer' editing and involves the tRNA(Pro)-independent hydrolysis of activated Ala-AMP. The other activity is designated 'posttransfer' editing and involves deacylation of mischarged Ala-tRNA(Pro). The misacylated Cys-tRNA(Pro) is not edited by ProRS.</text>
</comment>
<dbReference type="PROSITE" id="PS50862">
    <property type="entry name" value="AA_TRNA_LIGASE_II"/>
    <property type="match status" value="1"/>
</dbReference>
<comment type="domain">
    <text evidence="12">Consists of three domains: the N-terminal catalytic domain, the editing domain and the C-terminal anticodon-binding domain.</text>
</comment>
<dbReference type="InterPro" id="IPR044140">
    <property type="entry name" value="ProRS_anticodon_short"/>
</dbReference>
<dbReference type="EC" id="6.1.1.15" evidence="12"/>
<dbReference type="RefSeq" id="WP_134116156.1">
    <property type="nucleotide sequence ID" value="NZ_SOEG01000009.1"/>
</dbReference>
<dbReference type="CDD" id="cd00861">
    <property type="entry name" value="ProRS_anticodon_short"/>
    <property type="match status" value="1"/>
</dbReference>
<dbReference type="FunFam" id="3.30.930.10:FF:000043">
    <property type="entry name" value="Proline--tRNA ligase"/>
    <property type="match status" value="1"/>
</dbReference>
<comment type="catalytic activity">
    <reaction evidence="9 12">
        <text>tRNA(Pro) + L-proline + ATP = L-prolyl-tRNA(Pro) + AMP + diphosphate</text>
        <dbReference type="Rhea" id="RHEA:14305"/>
        <dbReference type="Rhea" id="RHEA-COMP:9700"/>
        <dbReference type="Rhea" id="RHEA-COMP:9702"/>
        <dbReference type="ChEBI" id="CHEBI:30616"/>
        <dbReference type="ChEBI" id="CHEBI:33019"/>
        <dbReference type="ChEBI" id="CHEBI:60039"/>
        <dbReference type="ChEBI" id="CHEBI:78442"/>
        <dbReference type="ChEBI" id="CHEBI:78532"/>
        <dbReference type="ChEBI" id="CHEBI:456215"/>
        <dbReference type="EC" id="6.1.1.15"/>
    </reaction>
</comment>
<dbReference type="PIRSF" id="PIRSF001535">
    <property type="entry name" value="ProRS_1"/>
    <property type="match status" value="1"/>
</dbReference>
<evidence type="ECO:0000256" key="6">
    <source>
        <dbReference type="ARBA" id="ARBA00022840"/>
    </source>
</evidence>
<dbReference type="GO" id="GO:0140096">
    <property type="term" value="F:catalytic activity, acting on a protein"/>
    <property type="evidence" value="ECO:0007669"/>
    <property type="project" value="UniProtKB-ARBA"/>
</dbReference>
<dbReference type="SUPFAM" id="SSF55681">
    <property type="entry name" value="Class II aaRS and biotin synthetases"/>
    <property type="match status" value="1"/>
</dbReference>
<comment type="caution">
    <text evidence="14">The sequence shown here is derived from an EMBL/GenBank/DDBJ whole genome shotgun (WGS) entry which is preliminary data.</text>
</comment>
<evidence type="ECO:0000256" key="7">
    <source>
        <dbReference type="ARBA" id="ARBA00022917"/>
    </source>
</evidence>
<keyword evidence="6 12" id="KW-0067">ATP-binding</keyword>
<dbReference type="GO" id="GO:0006433">
    <property type="term" value="P:prolyl-tRNA aminoacylation"/>
    <property type="evidence" value="ECO:0007669"/>
    <property type="project" value="UniProtKB-UniRule"/>
</dbReference>
<evidence type="ECO:0000313" key="14">
    <source>
        <dbReference type="EMBL" id="TDX51888.1"/>
    </source>
</evidence>
<keyword evidence="7 12" id="KW-0648">Protein biosynthesis</keyword>
<evidence type="ECO:0000256" key="2">
    <source>
        <dbReference type="ARBA" id="ARBA00011738"/>
    </source>
</evidence>
<sequence length="567" mass="63792">MKMSQLYIPTLKETPADAEVISHQLMLRAGLMRKLSSGVYTYLPLGYKVIRKFEDIVREELNKSGAQELLLPALQPAELWEESGRLQNYGPELMRLKDRHGRDFCLGPTHEEVVTDLVRDEVRSYKELPLNLYQIQTKYRDEIRPRFGVLRGREFIMKDAYSFDIDKDGLEESYQNMYNAYCRIFERCGLEFRPVEADTGTIGGDNSHEFMVLAEAGEDIVVYCEECDYAANLELAKSKLEVVKADEEAKELEIIDTPGLTTIDELVEELNIAADKMIKAVLYEVEGQGILALVRGDYEVNDIKLGNLLDVVNLEMASEELYKELNTVKGFTGAINLDDVKIIADELVMSIVNGVAGANKIDKHYVNVNPQRDFEVTEVADIREVKEGEECIHCGGKLKLTPGIEVGQVFKLETKYSEALNATFLDENGKSQVMEMGCYGIGITRTIAATIEQNHDEYGIIWPKALAPYLVEILPLGNNDDVIEKSAQIYDELTAAGIDVLLDDRKERAGVKFNDADLIGCPLRITVGARSLKEGNLEAKIRKTGEEFNINLEEYLAQIKDIIDNLS</sequence>
<keyword evidence="4 12" id="KW-0436">Ligase</keyword>
<dbReference type="EMBL" id="SOEG01000009">
    <property type="protein sequence ID" value="TDX51888.1"/>
    <property type="molecule type" value="Genomic_DNA"/>
</dbReference>
<dbReference type="Gene3D" id="3.40.50.800">
    <property type="entry name" value="Anticodon-binding domain"/>
    <property type="match status" value="1"/>
</dbReference>
<gene>
    <name evidence="12" type="primary">proS</name>
    <name evidence="14" type="ORF">C7959_10911</name>
</gene>
<feature type="domain" description="Aminoacyl-transfer RNA synthetases class-II family profile" evidence="13">
    <location>
        <begin position="33"/>
        <end position="463"/>
    </location>
</feature>
<dbReference type="GO" id="GO:0002161">
    <property type="term" value="F:aminoacyl-tRNA deacylase activity"/>
    <property type="evidence" value="ECO:0007669"/>
    <property type="project" value="InterPro"/>
</dbReference>
<dbReference type="CDD" id="cd00779">
    <property type="entry name" value="ProRS_core_prok"/>
    <property type="match status" value="1"/>
</dbReference>
<evidence type="ECO:0000256" key="12">
    <source>
        <dbReference type="HAMAP-Rule" id="MF_01569"/>
    </source>
</evidence>
<evidence type="ECO:0000259" key="13">
    <source>
        <dbReference type="PROSITE" id="PS50862"/>
    </source>
</evidence>
<keyword evidence="3 12" id="KW-0963">Cytoplasm</keyword>
<evidence type="ECO:0000256" key="3">
    <source>
        <dbReference type="ARBA" id="ARBA00022490"/>
    </source>
</evidence>
<dbReference type="PANTHER" id="PTHR42753">
    <property type="entry name" value="MITOCHONDRIAL RIBOSOME PROTEIN L39/PROLYL-TRNA LIGASE FAMILY MEMBER"/>
    <property type="match status" value="1"/>
</dbReference>
<dbReference type="HAMAP" id="MF_01569">
    <property type="entry name" value="Pro_tRNA_synth_type1"/>
    <property type="match status" value="1"/>
</dbReference>
<comment type="subcellular location">
    <subcellularLocation>
        <location evidence="1 12">Cytoplasm</location>
    </subcellularLocation>
</comment>
<accession>A0A4R8H9P5</accession>
<dbReference type="PANTHER" id="PTHR42753:SF2">
    <property type="entry name" value="PROLINE--TRNA LIGASE"/>
    <property type="match status" value="1"/>
</dbReference>
<evidence type="ECO:0000256" key="9">
    <source>
        <dbReference type="ARBA" id="ARBA00047671"/>
    </source>
</evidence>
<dbReference type="GO" id="GO:0016740">
    <property type="term" value="F:transferase activity"/>
    <property type="evidence" value="ECO:0007669"/>
    <property type="project" value="UniProtKB-ARBA"/>
</dbReference>
<dbReference type="InterPro" id="IPR004154">
    <property type="entry name" value="Anticodon-bd"/>
</dbReference>
<dbReference type="GO" id="GO:0005524">
    <property type="term" value="F:ATP binding"/>
    <property type="evidence" value="ECO:0007669"/>
    <property type="project" value="UniProtKB-UniRule"/>
</dbReference>
<dbReference type="PRINTS" id="PR01046">
    <property type="entry name" value="TRNASYNTHPRO"/>
</dbReference>
<dbReference type="AlphaFoldDB" id="A0A4R8H9P5"/>
<dbReference type="NCBIfam" id="NF006625">
    <property type="entry name" value="PRK09194.1"/>
    <property type="match status" value="1"/>
</dbReference>
<dbReference type="InterPro" id="IPR033730">
    <property type="entry name" value="ProRS_core_prok"/>
</dbReference>
<dbReference type="InterPro" id="IPR023717">
    <property type="entry name" value="Pro-tRNA-Synthase_IIa_type1"/>
</dbReference>
<dbReference type="InterPro" id="IPR006195">
    <property type="entry name" value="aa-tRNA-synth_II"/>
</dbReference>
<comment type="subunit">
    <text evidence="2 12">Homodimer.</text>
</comment>
<reference evidence="14 15" key="1">
    <citation type="submission" date="2019-03" db="EMBL/GenBank/DDBJ databases">
        <title>Subsurface microbial communities from deep shales in Ohio and West Virginia, USA.</title>
        <authorList>
            <person name="Wrighton K."/>
        </authorList>
    </citation>
    <scope>NUCLEOTIDE SEQUENCE [LARGE SCALE GENOMIC DNA]</scope>
    <source>
        <strain evidence="14 15">MSL 6dP</strain>
    </source>
</reference>
<name>A0A4R8H9P5_9FIRM</name>
<keyword evidence="15" id="KW-1185">Reference proteome</keyword>
<dbReference type="InterPro" id="IPR045864">
    <property type="entry name" value="aa-tRNA-synth_II/BPL/LPL"/>
</dbReference>
<comment type="similarity">
    <text evidence="11 12">Belongs to the class-II aminoacyl-tRNA synthetase family. ProS type 1 subfamily.</text>
</comment>
<keyword evidence="5 12" id="KW-0547">Nucleotide-binding</keyword>
<keyword evidence="8 12" id="KW-0030">Aminoacyl-tRNA synthetase</keyword>
<evidence type="ECO:0000256" key="8">
    <source>
        <dbReference type="ARBA" id="ARBA00023146"/>
    </source>
</evidence>
<dbReference type="InterPro" id="IPR007214">
    <property type="entry name" value="YbaK/aa-tRNA-synth-assoc-dom"/>
</dbReference>
<dbReference type="GO" id="GO:0004827">
    <property type="term" value="F:proline-tRNA ligase activity"/>
    <property type="evidence" value="ECO:0007669"/>
    <property type="project" value="UniProtKB-UniRule"/>
</dbReference>
<dbReference type="GO" id="GO:0005829">
    <property type="term" value="C:cytosol"/>
    <property type="evidence" value="ECO:0007669"/>
    <property type="project" value="TreeGrafter"/>
</dbReference>
<evidence type="ECO:0000256" key="10">
    <source>
        <dbReference type="ARBA" id="ARBA00053664"/>
    </source>
</evidence>
<dbReference type="InterPro" id="IPR036621">
    <property type="entry name" value="Anticodon-bd_dom_sf"/>
</dbReference>
<dbReference type="CDD" id="cd04334">
    <property type="entry name" value="ProRS-INS"/>
    <property type="match status" value="1"/>
</dbReference>
<dbReference type="InterPro" id="IPR002316">
    <property type="entry name" value="Pro-tRNA-ligase_IIa"/>
</dbReference>
<proteinExistence type="inferred from homology"/>